<feature type="chain" id="PRO_5013050542" evidence="1">
    <location>
        <begin position="22"/>
        <end position="183"/>
    </location>
</feature>
<comment type="caution">
    <text evidence="2">The sequence shown here is derived from an EMBL/GenBank/DDBJ whole genome shotgun (WGS) entry which is preliminary data.</text>
</comment>
<dbReference type="AlphaFoldDB" id="A0A1Y1YLI8"/>
<reference evidence="2 3" key="1">
    <citation type="submission" date="2016-07" db="EMBL/GenBank/DDBJ databases">
        <title>Pervasive Adenine N6-methylation of Active Genes in Fungi.</title>
        <authorList>
            <consortium name="DOE Joint Genome Institute"/>
            <person name="Mondo S.J."/>
            <person name="Dannebaum R.O."/>
            <person name="Kuo R.C."/>
            <person name="Labutti K."/>
            <person name="Haridas S."/>
            <person name="Kuo A."/>
            <person name="Salamov A."/>
            <person name="Ahrendt S.R."/>
            <person name="Lipzen A."/>
            <person name="Sullivan W."/>
            <person name="Andreopoulos W.B."/>
            <person name="Clum A."/>
            <person name="Lindquist E."/>
            <person name="Daum C."/>
            <person name="Ramamoorthy G.K."/>
            <person name="Gryganskyi A."/>
            <person name="Culley D."/>
            <person name="Magnuson J.K."/>
            <person name="James T.Y."/>
            <person name="O'Malley M.A."/>
            <person name="Stajich J.E."/>
            <person name="Spatafora J.W."/>
            <person name="Visel A."/>
            <person name="Grigoriev I.V."/>
        </authorList>
    </citation>
    <scope>NUCLEOTIDE SEQUENCE [LARGE SCALE GENOMIC DNA]</scope>
    <source>
        <strain evidence="2 3">CBS 115471</strain>
    </source>
</reference>
<accession>A0A1Y1YLI8</accession>
<protein>
    <submittedName>
        <fullName evidence="2">Uncharacterized protein</fullName>
    </submittedName>
</protein>
<proteinExistence type="predicted"/>
<name>A0A1Y1YLI8_9PLEO</name>
<dbReference type="EMBL" id="MCFA01000207">
    <property type="protein sequence ID" value="ORX98880.1"/>
    <property type="molecule type" value="Genomic_DNA"/>
</dbReference>
<keyword evidence="1" id="KW-0732">Signal</keyword>
<gene>
    <name evidence="2" type="ORF">BCR34DRAFT_576877</name>
</gene>
<evidence type="ECO:0000313" key="3">
    <source>
        <dbReference type="Proteomes" id="UP000193144"/>
    </source>
</evidence>
<keyword evidence="3" id="KW-1185">Reference proteome</keyword>
<dbReference type="Proteomes" id="UP000193144">
    <property type="component" value="Unassembled WGS sequence"/>
</dbReference>
<sequence length="183" mass="19719">MLFPTASLALLLGSLSHLTSALPLDTTLTATAELSHHNIYLATCTPRDSSVGTSGAKFSAGAYFKYPINATEYIGDTKDPRSDHGVLVSDPASAWEGIRYRAKAWGEKTFSSDIPAGADSLEKGQIAGTVSLAREGYTENFICFRDGKTGVRVKEDDGIRGNCVADYWCPSISEKRKKDDDDS</sequence>
<organism evidence="2 3">
    <name type="scientific">Clohesyomyces aquaticus</name>
    <dbReference type="NCBI Taxonomy" id="1231657"/>
    <lineage>
        <taxon>Eukaryota</taxon>
        <taxon>Fungi</taxon>
        <taxon>Dikarya</taxon>
        <taxon>Ascomycota</taxon>
        <taxon>Pezizomycotina</taxon>
        <taxon>Dothideomycetes</taxon>
        <taxon>Pleosporomycetidae</taxon>
        <taxon>Pleosporales</taxon>
        <taxon>Lindgomycetaceae</taxon>
        <taxon>Clohesyomyces</taxon>
    </lineage>
</organism>
<dbReference type="OrthoDB" id="3783760at2759"/>
<evidence type="ECO:0000256" key="1">
    <source>
        <dbReference type="SAM" id="SignalP"/>
    </source>
</evidence>
<evidence type="ECO:0000313" key="2">
    <source>
        <dbReference type="EMBL" id="ORX98880.1"/>
    </source>
</evidence>
<feature type="signal peptide" evidence="1">
    <location>
        <begin position="1"/>
        <end position="21"/>
    </location>
</feature>